<dbReference type="Proteomes" id="UP000633219">
    <property type="component" value="Unassembled WGS sequence"/>
</dbReference>
<evidence type="ECO:0000313" key="1">
    <source>
        <dbReference type="EMBL" id="MBL0373633.1"/>
    </source>
</evidence>
<dbReference type="Gene3D" id="3.40.50.150">
    <property type="entry name" value="Vaccinia Virus protein VP39"/>
    <property type="match status" value="1"/>
</dbReference>
<gene>
    <name evidence="1" type="ORF">JJB09_16535</name>
</gene>
<organism evidence="1 2">
    <name type="scientific">Rhizobium setariae</name>
    <dbReference type="NCBI Taxonomy" id="2801340"/>
    <lineage>
        <taxon>Bacteria</taxon>
        <taxon>Pseudomonadati</taxon>
        <taxon>Pseudomonadota</taxon>
        <taxon>Alphaproteobacteria</taxon>
        <taxon>Hyphomicrobiales</taxon>
        <taxon>Rhizobiaceae</taxon>
        <taxon>Rhizobium/Agrobacterium group</taxon>
        <taxon>Rhizobium</taxon>
    </lineage>
</organism>
<proteinExistence type="predicted"/>
<dbReference type="EMBL" id="JAEQNC010000009">
    <property type="protein sequence ID" value="MBL0373633.1"/>
    <property type="molecule type" value="Genomic_DNA"/>
</dbReference>
<protein>
    <recommendedName>
        <fullName evidence="3">S-adenosylmethionine-dependent methyltransferase</fullName>
    </recommendedName>
</protein>
<name>A0A936YND1_9HYPH</name>
<dbReference type="SUPFAM" id="SSF53335">
    <property type="entry name" value="S-adenosyl-L-methionine-dependent methyltransferases"/>
    <property type="match status" value="1"/>
</dbReference>
<evidence type="ECO:0008006" key="3">
    <source>
        <dbReference type="Google" id="ProtNLM"/>
    </source>
</evidence>
<comment type="caution">
    <text evidence="1">The sequence shown here is derived from an EMBL/GenBank/DDBJ whole genome shotgun (WGS) entry which is preliminary data.</text>
</comment>
<dbReference type="AlphaFoldDB" id="A0A936YND1"/>
<evidence type="ECO:0000313" key="2">
    <source>
        <dbReference type="Proteomes" id="UP000633219"/>
    </source>
</evidence>
<dbReference type="Pfam" id="PF12692">
    <property type="entry name" value="Methyltransf_17"/>
    <property type="match status" value="1"/>
</dbReference>
<dbReference type="InterPro" id="IPR029063">
    <property type="entry name" value="SAM-dependent_MTases_sf"/>
</dbReference>
<keyword evidence="2" id="KW-1185">Reference proteome</keyword>
<sequence>MSRLDSFIRRLSAQRDILNEIRDQVAALPGDILELGLGNGRTFDHLRELFPDRRVIAFDRMARSFQASTPDPSNMVVGEIRDTILDFMGGNAALVHADIGTGHDDLDAITLTWLPDSVAGALAPGGFAVSGLPLEHPKLVALPGLDSVPSGRYFHYRRIAVS</sequence>
<dbReference type="InterPro" id="IPR025690">
    <property type="entry name" value="Methyltransf_put"/>
</dbReference>
<reference evidence="1" key="1">
    <citation type="submission" date="2021-01" db="EMBL/GenBank/DDBJ databases">
        <title>Rhizobium sp. strain KVB221 16S ribosomal RNA gene Genome sequencing and assembly.</title>
        <authorList>
            <person name="Kang M."/>
        </authorList>
    </citation>
    <scope>NUCLEOTIDE SEQUENCE</scope>
    <source>
        <strain evidence="1">KVB221</strain>
    </source>
</reference>
<dbReference type="RefSeq" id="WP_201660456.1">
    <property type="nucleotide sequence ID" value="NZ_JAEQNC010000009.1"/>
</dbReference>
<accession>A0A936YND1</accession>